<reference evidence="2 3" key="1">
    <citation type="journal article" date="2016" name="Front. Microbiol.">
        <title>Genome and transcriptome sequences reveal the specific parasitism of the nematophagous Purpureocillium lilacinum 36-1.</title>
        <authorList>
            <person name="Xie J."/>
            <person name="Li S."/>
            <person name="Mo C."/>
            <person name="Xiao X."/>
            <person name="Peng D."/>
            <person name="Wang G."/>
            <person name="Xiao Y."/>
        </authorList>
    </citation>
    <scope>NUCLEOTIDE SEQUENCE [LARGE SCALE GENOMIC DNA]</scope>
    <source>
        <strain evidence="2 3">36-1</strain>
    </source>
</reference>
<dbReference type="AlphaFoldDB" id="A0A2U3EMY8"/>
<proteinExistence type="predicted"/>
<protein>
    <submittedName>
        <fullName evidence="2">Uncharacterized protein</fullName>
    </submittedName>
</protein>
<evidence type="ECO:0000313" key="3">
    <source>
        <dbReference type="Proteomes" id="UP000245956"/>
    </source>
</evidence>
<feature type="region of interest" description="Disordered" evidence="1">
    <location>
        <begin position="19"/>
        <end position="45"/>
    </location>
</feature>
<comment type="caution">
    <text evidence="2">The sequence shown here is derived from an EMBL/GenBank/DDBJ whole genome shotgun (WGS) entry which is preliminary data.</text>
</comment>
<dbReference type="Proteomes" id="UP000245956">
    <property type="component" value="Unassembled WGS sequence"/>
</dbReference>
<name>A0A2U3EMY8_PURLI</name>
<evidence type="ECO:0000256" key="1">
    <source>
        <dbReference type="SAM" id="MobiDB-lite"/>
    </source>
</evidence>
<dbReference type="EMBL" id="LCWV01000002">
    <property type="protein sequence ID" value="PWI75865.1"/>
    <property type="molecule type" value="Genomic_DNA"/>
</dbReference>
<accession>A0A2U3EMY8</accession>
<sequence length="311" mass="33014">MKEENHERLAPLCQSLIPQRDSGCRTTSSRRPIHAPGPLSPAALARPGQRTGRAIIFLGPLGTIGPAAPLFLFSRPMSAPALAGTHISQAPHWTEGPCRLEHCDVTRFGATIGVAPDADEWVNLDISLRGFSLACPPWWPSSLCMPILPIQGGGTLGTHCVTARRSSTPAASVNVRAIPAASSTTALTMPRFSWPAGCYPMQRNGSGRDAANVPGGARIGSPTTTTTHREGVDAVLDMYACVLRIMPPIVGALRAAKGGHTRVSSVRPRSLRSGTRRQEIATLVWDIARGASSRRATLAHQTAHASRSIQQ</sequence>
<organism evidence="2 3">
    <name type="scientific">Purpureocillium lilacinum</name>
    <name type="common">Paecilomyces lilacinus</name>
    <dbReference type="NCBI Taxonomy" id="33203"/>
    <lineage>
        <taxon>Eukaryota</taxon>
        <taxon>Fungi</taxon>
        <taxon>Dikarya</taxon>
        <taxon>Ascomycota</taxon>
        <taxon>Pezizomycotina</taxon>
        <taxon>Sordariomycetes</taxon>
        <taxon>Hypocreomycetidae</taxon>
        <taxon>Hypocreales</taxon>
        <taxon>Ophiocordycipitaceae</taxon>
        <taxon>Purpureocillium</taxon>
    </lineage>
</organism>
<gene>
    <name evidence="2" type="ORF">PCL_06523</name>
</gene>
<evidence type="ECO:0000313" key="2">
    <source>
        <dbReference type="EMBL" id="PWI75865.1"/>
    </source>
</evidence>